<evidence type="ECO:0000313" key="4">
    <source>
        <dbReference type="EMBL" id="QDV51181.1"/>
    </source>
</evidence>
<gene>
    <name evidence="4" type="primary">blaR1_7</name>
    <name evidence="4" type="ORF">Enr17x_32350</name>
</gene>
<dbReference type="KEGG" id="gfm:Enr17x_32350"/>
<feature type="domain" description="Peptidase M56" evidence="3">
    <location>
        <begin position="136"/>
        <end position="354"/>
    </location>
</feature>
<keyword evidence="2" id="KW-1133">Transmembrane helix</keyword>
<accession>A0A518IDJ8</accession>
<feature type="transmembrane region" description="Helical" evidence="2">
    <location>
        <begin position="12"/>
        <end position="37"/>
    </location>
</feature>
<dbReference type="PANTHER" id="PTHR34978:SF3">
    <property type="entry name" value="SLR0241 PROTEIN"/>
    <property type="match status" value="1"/>
</dbReference>
<dbReference type="InterPro" id="IPR013784">
    <property type="entry name" value="Carb-bd-like_fold"/>
</dbReference>
<evidence type="ECO:0000259" key="3">
    <source>
        <dbReference type="Pfam" id="PF05569"/>
    </source>
</evidence>
<keyword evidence="2" id="KW-0812">Transmembrane</keyword>
<dbReference type="Pfam" id="PF13620">
    <property type="entry name" value="CarboxypepD_reg"/>
    <property type="match status" value="3"/>
</dbReference>
<dbReference type="Gene3D" id="2.60.40.1120">
    <property type="entry name" value="Carboxypeptidase-like, regulatory domain"/>
    <property type="match status" value="5"/>
</dbReference>
<feature type="transmembrane region" description="Helical" evidence="2">
    <location>
        <begin position="169"/>
        <end position="197"/>
    </location>
</feature>
<dbReference type="InterPro" id="IPR052173">
    <property type="entry name" value="Beta-lactam_resp_regulator"/>
</dbReference>
<proteinExistence type="predicted"/>
<feature type="region of interest" description="Disordered" evidence="1">
    <location>
        <begin position="116"/>
        <end position="151"/>
    </location>
</feature>
<dbReference type="InterPro" id="IPR008969">
    <property type="entry name" value="CarboxyPept-like_regulatory"/>
</dbReference>
<evidence type="ECO:0000313" key="5">
    <source>
        <dbReference type="Proteomes" id="UP000318313"/>
    </source>
</evidence>
<feature type="transmembrane region" description="Helical" evidence="2">
    <location>
        <begin position="49"/>
        <end position="70"/>
    </location>
</feature>
<dbReference type="InterPro" id="IPR008756">
    <property type="entry name" value="Peptidase_M56"/>
</dbReference>
<evidence type="ECO:0000256" key="2">
    <source>
        <dbReference type="SAM" id="Phobius"/>
    </source>
</evidence>
<keyword evidence="5" id="KW-1185">Reference proteome</keyword>
<dbReference type="Pfam" id="PF05569">
    <property type="entry name" value="Peptidase_M56"/>
    <property type="match status" value="1"/>
</dbReference>
<dbReference type="CDD" id="cd07341">
    <property type="entry name" value="M56_BlaR1_MecR1_like"/>
    <property type="match status" value="1"/>
</dbReference>
<dbReference type="RefSeq" id="WP_145310217.1">
    <property type="nucleotide sequence ID" value="NZ_CP037452.1"/>
</dbReference>
<sequence>MISSNFIEYAWWLSGLLLTLSIKVVLLAAFVWVGLAVGRVQSATWRHRAWLFCLGAMLVMPFLSVLAPAIPVPGLPLLAWTASTETSFPLPSEPIPNPPATTTPIKSHVNTRSLAVPTSELQPSPTAPVSLQPSSYPREVRQSSDTLTQAVQPQTRTVTASLLPSGFDLLVVILTVIYLTVSTALAIRLACSIGYCLRLVRRSQPVKLPEEVQHLVASAQVVQSAEVSVPLCQGIVNSTIILLEDWETWDRSLLAMVLSHEAEHIRRHDPLVSFLAAIGTIFYWFHPVSWKLQRTLSDLAEHACDDAVISTSGERTDYARILLEMSSRVTSAGRRFQQLGVSMARKAEIEDRIERVIDTSRPLSQRIGLKASTMLLFLIAGISIVTAGLTIASTAQALAEEKAPSQQAKQQVTGTVLTPANQPVKNAEVRLMTYDKSKSNYDHRTTRTDDQGKFHFDQVLPGNHRIAAYWKKMASRQQRFKGQRVNSGDEVELKLTPASTLEVQVLKESDGRPVPDARVHFPWFDLQRDHPTNAEGTAVVNGLTPEEWTFEVLAKGFEKNTQTINLAGQDTTRVTVKLKPGFTLYGTVRDETGSPVPGAGISARVPGDHTNRAGGYTKTDAKGQYRIESLPLQGLNLLVRKDGYARISPKVETIARPMGERKYDITLPKRKTGGSIRGTITDSEGNPITGARLVNMGQSSDQTRKTTTDAKGKYQLDDLYHSLGRYRVYVQADGFAPLKLQVTPGTQKSPATYDITMKLGRMITGKVIGPDGKPLSGVSVSYAGPDGHDLHLRRATKTDAQGEFTLDSLSKVAPLTFNLSGYSTISDRDFPADQNKPLVVTMKSEGILRGKVVDAQSGKPVTDFKVQITFSPERRPSDPQGTLSGVRVMNGERIVNARGDFELRKFVQGMPLQVTIQAEGYQKEVHVRVLARAESDAKVEEYRLTPVDPAMLHTFAGKVVNADGKPVPGVQLRLIAASKRRTGGRNEFPFNWAMVQNGQLKSNAQVSQFLSATTNAEGRFEFKDVNSSPDIELAYWGGGVAQGRLPGLERFDKKQRANIVLKTQATGSLRGQVNRQRFKGISRIMLRGEGTYYNATISADGKTYEIKDVSPGNYQIQIYGAELDRVIGGRNYRNSDVVFRQPVKISAGEQQTADLDTKVPPPIQGTPTEMTREPKPTPPPLGGQPVPKDQIRLAGQVMTPDGKGIPGARLWLPATVNKDFTEVKADDQGRFSILVPRKVVAEDKAFFVGILWSYAPGHQIGSANVYQQLREKIGDPVALVLGPATNTAIVVKDIEGKPIAGVRVDPFHYKTSRAYEIVPEPIRLLIGGRTDEQGNIMLPACDRRLLHSLLSTGEGYGKQQTRLPGADQSPGIVPIVLEPTGRVQGTLTAESSVDFSGVSVFIDSESRDIHSSKGTASLTADASGQFTIPELAEGRYRVYARFPDDKVKLRAVIPDAIEVVAGKTTRLTIPFKPTITARGIVQTKDEKTPISGAWISVRQGGRLNSQRAFSDKDGIYTAELLPGESVRIQLISKPRDYSQWTQVGGISETSEIPAGATEFQLSTIELVPTFPQKGKLIDAYDRPVEGAMIMTVDSGRIYSRGKSDVEGKFTLHVPRGFQAEEYSIDFGNRPPYRVNAKVVSKSPLLLQLP</sequence>
<protein>
    <submittedName>
        <fullName evidence="4">Regulatory protein BlaR1</fullName>
    </submittedName>
</protein>
<feature type="region of interest" description="Disordered" evidence="1">
    <location>
        <begin position="595"/>
        <end position="617"/>
    </location>
</feature>
<dbReference type="Proteomes" id="UP000318313">
    <property type="component" value="Chromosome"/>
</dbReference>
<keyword evidence="2" id="KW-0472">Membrane</keyword>
<evidence type="ECO:0000256" key="1">
    <source>
        <dbReference type="SAM" id="MobiDB-lite"/>
    </source>
</evidence>
<dbReference type="EMBL" id="CP037452">
    <property type="protein sequence ID" value="QDV51181.1"/>
    <property type="molecule type" value="Genomic_DNA"/>
</dbReference>
<feature type="region of interest" description="Disordered" evidence="1">
    <location>
        <begin position="1149"/>
        <end position="1186"/>
    </location>
</feature>
<dbReference type="PANTHER" id="PTHR34978">
    <property type="entry name" value="POSSIBLE SENSOR-TRANSDUCER PROTEIN BLAR"/>
    <property type="match status" value="1"/>
</dbReference>
<dbReference type="SUPFAM" id="SSF49464">
    <property type="entry name" value="Carboxypeptidase regulatory domain-like"/>
    <property type="match status" value="5"/>
</dbReference>
<reference evidence="4 5" key="1">
    <citation type="submission" date="2019-03" db="EMBL/GenBank/DDBJ databases">
        <title>Deep-cultivation of Planctomycetes and their phenomic and genomic characterization uncovers novel biology.</title>
        <authorList>
            <person name="Wiegand S."/>
            <person name="Jogler M."/>
            <person name="Boedeker C."/>
            <person name="Pinto D."/>
            <person name="Vollmers J."/>
            <person name="Rivas-Marin E."/>
            <person name="Kohn T."/>
            <person name="Peeters S.H."/>
            <person name="Heuer A."/>
            <person name="Rast P."/>
            <person name="Oberbeckmann S."/>
            <person name="Bunk B."/>
            <person name="Jeske O."/>
            <person name="Meyerdierks A."/>
            <person name="Storesund J.E."/>
            <person name="Kallscheuer N."/>
            <person name="Luecker S."/>
            <person name="Lage O.M."/>
            <person name="Pohl T."/>
            <person name="Merkel B.J."/>
            <person name="Hornburger P."/>
            <person name="Mueller R.-W."/>
            <person name="Bruemmer F."/>
            <person name="Labrenz M."/>
            <person name="Spormann A.M."/>
            <person name="Op den Camp H."/>
            <person name="Overmann J."/>
            <person name="Amann R."/>
            <person name="Jetten M.S.M."/>
            <person name="Mascher T."/>
            <person name="Medema M.H."/>
            <person name="Devos D.P."/>
            <person name="Kaster A.-K."/>
            <person name="Ovreas L."/>
            <person name="Rohde M."/>
            <person name="Galperin M.Y."/>
            <person name="Jogler C."/>
        </authorList>
    </citation>
    <scope>NUCLEOTIDE SEQUENCE [LARGE SCALE GENOMIC DNA]</scope>
    <source>
        <strain evidence="4 5">Enr17</strain>
    </source>
</reference>
<feature type="compositionally biased region" description="Polar residues" evidence="1">
    <location>
        <begin position="119"/>
        <end position="135"/>
    </location>
</feature>
<dbReference type="GO" id="GO:0030246">
    <property type="term" value="F:carbohydrate binding"/>
    <property type="evidence" value="ECO:0007669"/>
    <property type="project" value="InterPro"/>
</dbReference>
<feature type="transmembrane region" description="Helical" evidence="2">
    <location>
        <begin position="375"/>
        <end position="399"/>
    </location>
</feature>
<dbReference type="SUPFAM" id="SSF49452">
    <property type="entry name" value="Starch-binding domain-like"/>
    <property type="match status" value="1"/>
</dbReference>
<name>A0A518IDJ8_9PLAN</name>
<dbReference type="OrthoDB" id="222215at2"/>
<organism evidence="4 5">
    <name type="scientific">Gimesia fumaroli</name>
    <dbReference type="NCBI Taxonomy" id="2527976"/>
    <lineage>
        <taxon>Bacteria</taxon>
        <taxon>Pseudomonadati</taxon>
        <taxon>Planctomycetota</taxon>
        <taxon>Planctomycetia</taxon>
        <taxon>Planctomycetales</taxon>
        <taxon>Planctomycetaceae</taxon>
        <taxon>Gimesia</taxon>
    </lineage>
</organism>